<organism evidence="1 2">
    <name type="scientific">Austropuccinia psidii MF-1</name>
    <dbReference type="NCBI Taxonomy" id="1389203"/>
    <lineage>
        <taxon>Eukaryota</taxon>
        <taxon>Fungi</taxon>
        <taxon>Dikarya</taxon>
        <taxon>Basidiomycota</taxon>
        <taxon>Pucciniomycotina</taxon>
        <taxon>Pucciniomycetes</taxon>
        <taxon>Pucciniales</taxon>
        <taxon>Sphaerophragmiaceae</taxon>
        <taxon>Austropuccinia</taxon>
    </lineage>
</organism>
<name>A0A9Q3GC45_9BASI</name>
<evidence type="ECO:0000313" key="2">
    <source>
        <dbReference type="Proteomes" id="UP000765509"/>
    </source>
</evidence>
<gene>
    <name evidence="1" type="ORF">O181_001694</name>
</gene>
<keyword evidence="2" id="KW-1185">Reference proteome</keyword>
<evidence type="ECO:0000313" key="1">
    <source>
        <dbReference type="EMBL" id="MBW0461979.1"/>
    </source>
</evidence>
<proteinExistence type="predicted"/>
<dbReference type="EMBL" id="AVOT02000252">
    <property type="protein sequence ID" value="MBW0461979.1"/>
    <property type="molecule type" value="Genomic_DNA"/>
</dbReference>
<dbReference type="AlphaFoldDB" id="A0A9Q3GC45"/>
<dbReference type="OrthoDB" id="1924577at2759"/>
<sequence>MNNNTTVRNLMNSVQNLQRLRMKPGNHIMSQQTILKEKPITDSNAINQDTEPQVLDIEEVKWILLKERLKISPANFALYLDYASEDELAESEINQKPNHHHHTMPQSSLVRVFTSEPQQSIQLASLLYAIQNNLD</sequence>
<comment type="caution">
    <text evidence="1">The sequence shown here is derived from an EMBL/GenBank/DDBJ whole genome shotgun (WGS) entry which is preliminary data.</text>
</comment>
<reference evidence="1" key="1">
    <citation type="submission" date="2021-03" db="EMBL/GenBank/DDBJ databases">
        <title>Draft genome sequence of rust myrtle Austropuccinia psidii MF-1, a brazilian biotype.</title>
        <authorList>
            <person name="Quecine M.C."/>
            <person name="Pachon D.M.R."/>
            <person name="Bonatelli M.L."/>
            <person name="Correr F.H."/>
            <person name="Franceschini L.M."/>
            <person name="Leite T.F."/>
            <person name="Margarido G.R.A."/>
            <person name="Almeida C.A."/>
            <person name="Ferrarezi J.A."/>
            <person name="Labate C.A."/>
        </authorList>
    </citation>
    <scope>NUCLEOTIDE SEQUENCE</scope>
    <source>
        <strain evidence="1">MF-1</strain>
    </source>
</reference>
<accession>A0A9Q3GC45</accession>
<protein>
    <submittedName>
        <fullName evidence="1">Uncharacterized protein</fullName>
    </submittedName>
</protein>
<dbReference type="Proteomes" id="UP000765509">
    <property type="component" value="Unassembled WGS sequence"/>
</dbReference>